<evidence type="ECO:0000256" key="5">
    <source>
        <dbReference type="ARBA" id="ARBA00023163"/>
    </source>
</evidence>
<dbReference type="InterPro" id="IPR015424">
    <property type="entry name" value="PyrdxlP-dep_Trfase"/>
</dbReference>
<dbReference type="CDD" id="cd07377">
    <property type="entry name" value="WHTH_GntR"/>
    <property type="match status" value="1"/>
</dbReference>
<evidence type="ECO:0000256" key="4">
    <source>
        <dbReference type="ARBA" id="ARBA00023125"/>
    </source>
</evidence>
<dbReference type="PANTHER" id="PTHR46577:SF1">
    <property type="entry name" value="HTH-TYPE TRANSCRIPTIONAL REGULATORY PROTEIN GABR"/>
    <property type="match status" value="1"/>
</dbReference>
<sequence length="456" mass="49037">MKTAAEHILSRVPLPTAAGVADALRALIDDGTLLPGDILPTVRELASELSMSPTTVHEAWKDLRTGGYITTDGRRGTYVLSANGIISPRSYRTFNTWRQKGTEPMRLDLSTGAPDTALLPSFDLVRDLSSVLVQSNYHEYLVAPELESALRDTWGTAYVPPALTVVDGSLDALDRILTAIVNPGDFVLIDDPTFPPIRHILDFLGARVVPIPLDASGPRPAEVRVALERRPTAFVFQPRAQNPTGVAITAERRDVLAGIITGSDMVVVEEDSAGDVSDAPLVTLAGHLPEQVVRIHGFSKSHGPDLRLAAVGGSAELIQHLVTRRYMGSAWSSRILQVMLARLLTNPEASETLRRARQIYRDRRVAFVDALAAHGIRTIGDDGFNVWVPVVDEQLTAVSLAMDGIGVATGSAFQVSGSSSAFCRVTTSALPVEQAHHIAGLIAHTAQPLQSSRLTN</sequence>
<dbReference type="Proteomes" id="UP001165586">
    <property type="component" value="Unassembled WGS sequence"/>
</dbReference>
<dbReference type="Pfam" id="PF00155">
    <property type="entry name" value="Aminotran_1_2"/>
    <property type="match status" value="1"/>
</dbReference>
<dbReference type="InterPro" id="IPR051446">
    <property type="entry name" value="HTH_trans_reg/aminotransferase"/>
</dbReference>
<dbReference type="InterPro" id="IPR036390">
    <property type="entry name" value="WH_DNA-bd_sf"/>
</dbReference>
<evidence type="ECO:0000259" key="6">
    <source>
        <dbReference type="PROSITE" id="PS50949"/>
    </source>
</evidence>
<evidence type="ECO:0000256" key="2">
    <source>
        <dbReference type="ARBA" id="ARBA00022898"/>
    </source>
</evidence>
<dbReference type="EMBL" id="JANLCJ010000004">
    <property type="protein sequence ID" value="MCS5734367.1"/>
    <property type="molecule type" value="Genomic_DNA"/>
</dbReference>
<dbReference type="PANTHER" id="PTHR46577">
    <property type="entry name" value="HTH-TYPE TRANSCRIPTIONAL REGULATORY PROTEIN GABR"/>
    <property type="match status" value="1"/>
</dbReference>
<dbReference type="InterPro" id="IPR004839">
    <property type="entry name" value="Aminotransferase_I/II_large"/>
</dbReference>
<organism evidence="7 8">
    <name type="scientific">Herbiconiux daphne</name>
    <dbReference type="NCBI Taxonomy" id="2970914"/>
    <lineage>
        <taxon>Bacteria</taxon>
        <taxon>Bacillati</taxon>
        <taxon>Actinomycetota</taxon>
        <taxon>Actinomycetes</taxon>
        <taxon>Micrococcales</taxon>
        <taxon>Microbacteriaceae</taxon>
        <taxon>Herbiconiux</taxon>
    </lineage>
</organism>
<dbReference type="RefSeq" id="WP_259539240.1">
    <property type="nucleotide sequence ID" value="NZ_JANLCJ010000004.1"/>
</dbReference>
<accession>A0ABT2H386</accession>
<keyword evidence="8" id="KW-1185">Reference proteome</keyword>
<keyword evidence="3" id="KW-0805">Transcription regulation</keyword>
<dbReference type="SUPFAM" id="SSF53383">
    <property type="entry name" value="PLP-dependent transferases"/>
    <property type="match status" value="1"/>
</dbReference>
<dbReference type="SUPFAM" id="SSF46785">
    <property type="entry name" value="Winged helix' DNA-binding domain"/>
    <property type="match status" value="1"/>
</dbReference>
<dbReference type="InterPro" id="IPR015421">
    <property type="entry name" value="PyrdxlP-dep_Trfase_major"/>
</dbReference>
<dbReference type="CDD" id="cd00609">
    <property type="entry name" value="AAT_like"/>
    <property type="match status" value="1"/>
</dbReference>
<dbReference type="Pfam" id="PF00392">
    <property type="entry name" value="GntR"/>
    <property type="match status" value="1"/>
</dbReference>
<comment type="caution">
    <text evidence="7">The sequence shown here is derived from an EMBL/GenBank/DDBJ whole genome shotgun (WGS) entry which is preliminary data.</text>
</comment>
<dbReference type="InterPro" id="IPR000524">
    <property type="entry name" value="Tscrpt_reg_HTH_GntR"/>
</dbReference>
<keyword evidence="7" id="KW-0032">Aminotransferase</keyword>
<dbReference type="PROSITE" id="PS50949">
    <property type="entry name" value="HTH_GNTR"/>
    <property type="match status" value="1"/>
</dbReference>
<protein>
    <submittedName>
        <fullName evidence="7">Aminotransferase class I/II-fold pyridoxal phosphate-dependent enzyme</fullName>
    </submittedName>
</protein>
<name>A0ABT2H386_9MICO</name>
<dbReference type="GO" id="GO:0008483">
    <property type="term" value="F:transaminase activity"/>
    <property type="evidence" value="ECO:0007669"/>
    <property type="project" value="UniProtKB-KW"/>
</dbReference>
<evidence type="ECO:0000313" key="8">
    <source>
        <dbReference type="Proteomes" id="UP001165586"/>
    </source>
</evidence>
<keyword evidence="2" id="KW-0663">Pyridoxal phosphate</keyword>
<dbReference type="InterPro" id="IPR036388">
    <property type="entry name" value="WH-like_DNA-bd_sf"/>
</dbReference>
<keyword evidence="4" id="KW-0238">DNA-binding</keyword>
<keyword evidence="7" id="KW-0808">Transferase</keyword>
<feature type="domain" description="HTH gntR-type" evidence="6">
    <location>
        <begin position="14"/>
        <end position="82"/>
    </location>
</feature>
<reference evidence="7" key="1">
    <citation type="submission" date="2022-08" db="EMBL/GenBank/DDBJ databases">
        <authorList>
            <person name="Deng Y."/>
            <person name="Han X.-F."/>
            <person name="Zhang Y.-Q."/>
        </authorList>
    </citation>
    <scope>NUCLEOTIDE SEQUENCE</scope>
    <source>
        <strain evidence="7">CPCC 203386</strain>
    </source>
</reference>
<proteinExistence type="inferred from homology"/>
<dbReference type="Gene3D" id="3.40.640.10">
    <property type="entry name" value="Type I PLP-dependent aspartate aminotransferase-like (Major domain)"/>
    <property type="match status" value="1"/>
</dbReference>
<gene>
    <name evidence="7" type="ORF">N1032_11525</name>
</gene>
<comment type="similarity">
    <text evidence="1">In the C-terminal section; belongs to the class-I pyridoxal-phosphate-dependent aminotransferase family.</text>
</comment>
<dbReference type="Gene3D" id="1.10.10.10">
    <property type="entry name" value="Winged helix-like DNA-binding domain superfamily/Winged helix DNA-binding domain"/>
    <property type="match status" value="1"/>
</dbReference>
<evidence type="ECO:0000256" key="1">
    <source>
        <dbReference type="ARBA" id="ARBA00005384"/>
    </source>
</evidence>
<dbReference type="SMART" id="SM00345">
    <property type="entry name" value="HTH_GNTR"/>
    <property type="match status" value="1"/>
</dbReference>
<evidence type="ECO:0000313" key="7">
    <source>
        <dbReference type="EMBL" id="MCS5734367.1"/>
    </source>
</evidence>
<evidence type="ECO:0000256" key="3">
    <source>
        <dbReference type="ARBA" id="ARBA00023015"/>
    </source>
</evidence>
<keyword evidence="5" id="KW-0804">Transcription</keyword>